<keyword evidence="7" id="KW-0963">Cytoplasm</keyword>
<dbReference type="PROSITE" id="PS01161">
    <property type="entry name" value="GLC_GALNAC_ISOMERASE"/>
    <property type="match status" value="1"/>
</dbReference>
<evidence type="ECO:0000313" key="9">
    <source>
        <dbReference type="EMBL" id="KAL3091335.1"/>
    </source>
</evidence>
<proteinExistence type="inferred from homology"/>
<dbReference type="GO" id="GO:0004342">
    <property type="term" value="F:glucosamine-6-phosphate deaminase activity"/>
    <property type="evidence" value="ECO:0007669"/>
    <property type="project" value="UniProtKB-UniRule"/>
</dbReference>
<comment type="subunit">
    <text evidence="4 7">Homohexamer.</text>
</comment>
<dbReference type="Gene3D" id="3.40.50.1360">
    <property type="match status" value="1"/>
</dbReference>
<comment type="subcellular location">
    <subcellularLocation>
        <location evidence="7">Cytoplasm</location>
    </subcellularLocation>
</comment>
<dbReference type="PANTHER" id="PTHR11280">
    <property type="entry name" value="GLUCOSAMINE-6-PHOSPHATE ISOMERASE"/>
    <property type="match status" value="1"/>
</dbReference>
<name>A0ABD2JL27_HETSC</name>
<evidence type="ECO:0000256" key="5">
    <source>
        <dbReference type="ARBA" id="ARBA00022801"/>
    </source>
</evidence>
<evidence type="ECO:0000256" key="4">
    <source>
        <dbReference type="ARBA" id="ARBA00011643"/>
    </source>
</evidence>
<gene>
    <name evidence="9" type="ORF">niasHS_007128</name>
</gene>
<dbReference type="NCBIfam" id="TIGR00502">
    <property type="entry name" value="nagB"/>
    <property type="match status" value="1"/>
</dbReference>
<dbReference type="InterPro" id="IPR037171">
    <property type="entry name" value="NagB/RpiA_transferase-like"/>
</dbReference>
<evidence type="ECO:0000256" key="3">
    <source>
        <dbReference type="ARBA" id="ARBA00005526"/>
    </source>
</evidence>
<dbReference type="PANTHER" id="PTHR11280:SF5">
    <property type="entry name" value="GLUCOSAMINE-6-PHOSPHATE ISOMERASE"/>
    <property type="match status" value="1"/>
</dbReference>
<evidence type="ECO:0000256" key="6">
    <source>
        <dbReference type="ARBA" id="ARBA00049961"/>
    </source>
</evidence>
<dbReference type="CDD" id="cd01399">
    <property type="entry name" value="GlcN6P_deaminase"/>
    <property type="match status" value="1"/>
</dbReference>
<evidence type="ECO:0000313" key="10">
    <source>
        <dbReference type="Proteomes" id="UP001620645"/>
    </source>
</evidence>
<comment type="pathway">
    <text evidence="2">Nucleotide-sugar biosynthesis; UDP-N-acetyl-alpha-D-glucosamine biosynthesis; alpha-D-glucosamine 6-phosphate from D-fructose 6-phosphate: step 1/1.</text>
</comment>
<dbReference type="EC" id="3.5.99.6" evidence="7"/>
<dbReference type="GO" id="GO:0005737">
    <property type="term" value="C:cytoplasm"/>
    <property type="evidence" value="ECO:0007669"/>
    <property type="project" value="UniProtKB-SubCell"/>
</dbReference>
<evidence type="ECO:0000256" key="7">
    <source>
        <dbReference type="RuleBase" id="RU361197"/>
    </source>
</evidence>
<sequence>MKLLIFDDYEAMSAFGAQLVARRINNALGQRKVTAGEANVPNGRPLYSVGLPTGGTPLGMYRKLTEVHKAGQVSFANVVTFNMDEYVGIPRNHPHSYHTFMFSNFFRHIDIDPSNVHIPNGNAVDLNAECANYERSIAAAGGIDLFVSGIGSDGHIAFNEPGNSLNSRTRVQSLDPETIAANARFFDGDRSRVPRRAITVGVGTIMEAKEVLLLVNGAHKARALRAALEKGISHMCTASALQQHPNCVWLVDEDATMELKVKTVKYWKSQHEENVRELLGEGEATDQSLLN</sequence>
<dbReference type="EMBL" id="JBICCN010000132">
    <property type="protein sequence ID" value="KAL3091335.1"/>
    <property type="molecule type" value="Genomic_DNA"/>
</dbReference>
<evidence type="ECO:0000256" key="1">
    <source>
        <dbReference type="ARBA" id="ARBA00000644"/>
    </source>
</evidence>
<protein>
    <recommendedName>
        <fullName evidence="7">Glucosamine-6-phosphate isomerase</fullName>
        <ecNumber evidence="7">3.5.99.6</ecNumber>
    </recommendedName>
    <alternativeName>
        <fullName evidence="7">Glucosamine-6-phosphate isomerase</fullName>
    </alternativeName>
</protein>
<dbReference type="Pfam" id="PF01182">
    <property type="entry name" value="Glucosamine_iso"/>
    <property type="match status" value="1"/>
</dbReference>
<dbReference type="InterPro" id="IPR006148">
    <property type="entry name" value="Glc/Gal-6P_isomerase"/>
</dbReference>
<reference evidence="9 10" key="1">
    <citation type="submission" date="2024-10" db="EMBL/GenBank/DDBJ databases">
        <authorList>
            <person name="Kim D."/>
        </authorList>
    </citation>
    <scope>NUCLEOTIDE SEQUENCE [LARGE SCALE GENOMIC DNA]</scope>
    <source>
        <strain evidence="9">Taebaek</strain>
    </source>
</reference>
<keyword evidence="5 7" id="KW-0378">Hydrolase</keyword>
<evidence type="ECO:0000256" key="2">
    <source>
        <dbReference type="ARBA" id="ARBA00004775"/>
    </source>
</evidence>
<dbReference type="SUPFAM" id="SSF100950">
    <property type="entry name" value="NagB/RpiA/CoA transferase-like"/>
    <property type="match status" value="1"/>
</dbReference>
<comment type="similarity">
    <text evidence="3 7">Belongs to the glucosamine/galactosamine-6-phosphate isomerase family.</text>
</comment>
<organism evidence="9 10">
    <name type="scientific">Heterodera schachtii</name>
    <name type="common">Sugarbeet cyst nematode worm</name>
    <name type="synonym">Tylenchus schachtii</name>
    <dbReference type="NCBI Taxonomy" id="97005"/>
    <lineage>
        <taxon>Eukaryota</taxon>
        <taxon>Metazoa</taxon>
        <taxon>Ecdysozoa</taxon>
        <taxon>Nematoda</taxon>
        <taxon>Chromadorea</taxon>
        <taxon>Rhabditida</taxon>
        <taxon>Tylenchina</taxon>
        <taxon>Tylenchomorpha</taxon>
        <taxon>Tylenchoidea</taxon>
        <taxon>Heteroderidae</taxon>
        <taxon>Heteroderinae</taxon>
        <taxon>Heterodera</taxon>
    </lineage>
</organism>
<dbReference type="AlphaFoldDB" id="A0ABD2JL27"/>
<evidence type="ECO:0000259" key="8">
    <source>
        <dbReference type="Pfam" id="PF01182"/>
    </source>
</evidence>
<dbReference type="InterPro" id="IPR004547">
    <property type="entry name" value="Glucosamine6P_isomerase"/>
</dbReference>
<feature type="domain" description="Glucosamine/galactosamine-6-phosphate isomerase" evidence="8">
    <location>
        <begin position="45"/>
        <end position="249"/>
    </location>
</feature>
<dbReference type="HAMAP" id="MF_01241">
    <property type="entry name" value="GlcN6P_deamin"/>
    <property type="match status" value="1"/>
</dbReference>
<keyword evidence="7" id="KW-0119">Carbohydrate metabolism</keyword>
<keyword evidence="10" id="KW-1185">Reference proteome</keyword>
<comment type="caution">
    <text evidence="9">The sequence shown here is derived from an EMBL/GenBank/DDBJ whole genome shotgun (WGS) entry which is preliminary data.</text>
</comment>
<dbReference type="Proteomes" id="UP001620645">
    <property type="component" value="Unassembled WGS sequence"/>
</dbReference>
<dbReference type="InterPro" id="IPR018321">
    <property type="entry name" value="Glucosamine6P_isomerase_CS"/>
</dbReference>
<accession>A0ABD2JL27</accession>
<comment type="catalytic activity">
    <reaction evidence="1 7">
        <text>alpha-D-glucosamine 6-phosphate + H2O = beta-D-fructose 6-phosphate + NH4(+)</text>
        <dbReference type="Rhea" id="RHEA:12172"/>
        <dbReference type="ChEBI" id="CHEBI:15377"/>
        <dbReference type="ChEBI" id="CHEBI:28938"/>
        <dbReference type="ChEBI" id="CHEBI:57634"/>
        <dbReference type="ChEBI" id="CHEBI:75989"/>
        <dbReference type="EC" id="3.5.99.6"/>
    </reaction>
</comment>
<comment type="function">
    <text evidence="6">Catalyzes the reversible conversion of alpha-D-glucosamine 6-phosphate (GlcN-6P) into beta-D-fructose 6-phosphate (Fru-6P) and ammonium ion, a regulatory reaction step in de novo uridine diphosphate-N-acetyl-alpha-D-glucosamine (UDP-GlcNAc) biosynthesis via hexosamine pathway.</text>
</comment>